<dbReference type="InterPro" id="IPR005183">
    <property type="entry name" value="DUF305_CopM-like"/>
</dbReference>
<dbReference type="Pfam" id="PF03713">
    <property type="entry name" value="DUF305"/>
    <property type="match status" value="1"/>
</dbReference>
<evidence type="ECO:0000256" key="2">
    <source>
        <dbReference type="SAM" id="SignalP"/>
    </source>
</evidence>
<dbReference type="Gene3D" id="1.20.1260.10">
    <property type="match status" value="1"/>
</dbReference>
<protein>
    <submittedName>
        <fullName evidence="4">DUF305 domain-containing protein</fullName>
    </submittedName>
</protein>
<keyword evidence="2" id="KW-0732">Signal</keyword>
<proteinExistence type="predicted"/>
<sequence>MGYRHRLAAATTAFVLVAGLAACSTPPRTPEDAARASADAAEPGETESQGWNRADLSFAEEMGDQAAGSVELAEAALQVQGLPQEAEELAVQIRDEQGPQARQLAQLAEGWAAEEGGSGANGTEDREEAGGVSAGSGEEGGSGAAGEGGTGAASGADSGTGSDDGTGVEGGSASRAETEEMSDAAFDSELQALRAATGVDAARLFLQGMIARHQAAIEMADGESQLGTSTEAIGIAEAMSSAQGMQLTKMRALLASYGG</sequence>
<dbReference type="PROSITE" id="PS51257">
    <property type="entry name" value="PROKAR_LIPOPROTEIN"/>
    <property type="match status" value="1"/>
</dbReference>
<evidence type="ECO:0000259" key="3">
    <source>
        <dbReference type="Pfam" id="PF03713"/>
    </source>
</evidence>
<feature type="region of interest" description="Disordered" evidence="1">
    <location>
        <begin position="25"/>
        <end position="51"/>
    </location>
</feature>
<dbReference type="PANTHER" id="PTHR36933:SF1">
    <property type="entry name" value="SLL0788 PROTEIN"/>
    <property type="match status" value="1"/>
</dbReference>
<dbReference type="PANTHER" id="PTHR36933">
    <property type="entry name" value="SLL0788 PROTEIN"/>
    <property type="match status" value="1"/>
</dbReference>
<dbReference type="EMBL" id="CP061274">
    <property type="protein sequence ID" value="QOD43752.1"/>
    <property type="molecule type" value="Genomic_DNA"/>
</dbReference>
<dbReference type="KEGG" id="czh:H9X71_14500"/>
<evidence type="ECO:0000313" key="4">
    <source>
        <dbReference type="EMBL" id="QOD43752.1"/>
    </source>
</evidence>
<keyword evidence="5" id="KW-1185">Reference proteome</keyword>
<dbReference type="RefSeq" id="WP_191147706.1">
    <property type="nucleotide sequence ID" value="NZ_CP061274.1"/>
</dbReference>
<feature type="chain" id="PRO_5038731715" evidence="2">
    <location>
        <begin position="25"/>
        <end position="259"/>
    </location>
</feature>
<evidence type="ECO:0000313" key="5">
    <source>
        <dbReference type="Proteomes" id="UP000516660"/>
    </source>
</evidence>
<dbReference type="Proteomes" id="UP000516660">
    <property type="component" value="Chromosome"/>
</dbReference>
<dbReference type="InterPro" id="IPR012347">
    <property type="entry name" value="Ferritin-like"/>
</dbReference>
<reference evidence="4 5" key="1">
    <citation type="submission" date="2020-08" db="EMBL/GenBank/DDBJ databases">
        <title>Description of Clavibacter zhangzhiyonge sp. nov., a phytopathogenic actinobacterium isolated from barley seeds, causing leaf brown spot and decline.</title>
        <authorList>
            <person name="Tian Q."/>
            <person name="Chuan J."/>
            <person name="Zhao W."/>
            <person name="Li X."/>
        </authorList>
    </citation>
    <scope>NUCLEOTIDE SEQUENCE [LARGE SCALE GENOMIC DNA]</scope>
    <source>
        <strain evidence="4 5">DM1</strain>
    </source>
</reference>
<dbReference type="AlphaFoldDB" id="A0A7L7Z235"/>
<organism evidence="4 5">
    <name type="scientific">Clavibacter zhangzhiyongii</name>
    <dbReference type="NCBI Taxonomy" id="2768071"/>
    <lineage>
        <taxon>Bacteria</taxon>
        <taxon>Bacillati</taxon>
        <taxon>Actinomycetota</taxon>
        <taxon>Actinomycetes</taxon>
        <taxon>Micrococcales</taxon>
        <taxon>Microbacteriaceae</taxon>
        <taxon>Clavibacter</taxon>
    </lineage>
</organism>
<gene>
    <name evidence="4" type="ORF">H9X71_14500</name>
</gene>
<feature type="region of interest" description="Disordered" evidence="1">
    <location>
        <begin position="113"/>
        <end position="182"/>
    </location>
</feature>
<feature type="signal peptide" evidence="2">
    <location>
        <begin position="1"/>
        <end position="24"/>
    </location>
</feature>
<feature type="domain" description="DUF305" evidence="3">
    <location>
        <begin position="55"/>
        <end position="254"/>
    </location>
</feature>
<name>A0A7L7Z235_9MICO</name>
<accession>A0A7L7Z235</accession>
<evidence type="ECO:0000256" key="1">
    <source>
        <dbReference type="SAM" id="MobiDB-lite"/>
    </source>
</evidence>
<feature type="compositionally biased region" description="Gly residues" evidence="1">
    <location>
        <begin position="132"/>
        <end position="152"/>
    </location>
</feature>